<reference evidence="2 3" key="1">
    <citation type="journal article" date="2018" name="Nat. Genet.">
        <title>The Rosa genome provides new insights in the design of modern roses.</title>
        <authorList>
            <person name="Bendahmane M."/>
        </authorList>
    </citation>
    <scope>NUCLEOTIDE SEQUENCE [LARGE SCALE GENOMIC DNA]</scope>
    <source>
        <strain evidence="3">cv. Old Blush</strain>
    </source>
</reference>
<evidence type="ECO:0000256" key="1">
    <source>
        <dbReference type="SAM" id="MobiDB-lite"/>
    </source>
</evidence>
<name>A0A2P6S9Z2_ROSCH</name>
<dbReference type="EMBL" id="PDCK01000039">
    <property type="protein sequence ID" value="PRQ55518.1"/>
    <property type="molecule type" value="Genomic_DNA"/>
</dbReference>
<keyword evidence="3" id="KW-1185">Reference proteome</keyword>
<feature type="region of interest" description="Disordered" evidence="1">
    <location>
        <begin position="49"/>
        <end position="69"/>
    </location>
</feature>
<dbReference type="AlphaFoldDB" id="A0A2P6S9Z2"/>
<feature type="compositionally biased region" description="Polar residues" evidence="1">
    <location>
        <begin position="54"/>
        <end position="69"/>
    </location>
</feature>
<dbReference type="Gramene" id="PRQ55518">
    <property type="protein sequence ID" value="PRQ55518"/>
    <property type="gene ID" value="RchiOBHm_Chr1g0325461"/>
</dbReference>
<proteinExistence type="predicted"/>
<dbReference type="Proteomes" id="UP000238479">
    <property type="component" value="Chromosome 1"/>
</dbReference>
<protein>
    <submittedName>
        <fullName evidence="2">Uncharacterized protein</fullName>
    </submittedName>
</protein>
<sequence length="69" mass="7858">MQHKSSLVSFLGRLTVDRPRPNQNPHLISTRNLTLLNFHSSLYLDRPIPKRKSSLSSQNLTLPNPHSSL</sequence>
<gene>
    <name evidence="2" type="ORF">RchiOBHm_Chr1g0325461</name>
</gene>
<organism evidence="2 3">
    <name type="scientific">Rosa chinensis</name>
    <name type="common">China rose</name>
    <dbReference type="NCBI Taxonomy" id="74649"/>
    <lineage>
        <taxon>Eukaryota</taxon>
        <taxon>Viridiplantae</taxon>
        <taxon>Streptophyta</taxon>
        <taxon>Embryophyta</taxon>
        <taxon>Tracheophyta</taxon>
        <taxon>Spermatophyta</taxon>
        <taxon>Magnoliopsida</taxon>
        <taxon>eudicotyledons</taxon>
        <taxon>Gunneridae</taxon>
        <taxon>Pentapetalae</taxon>
        <taxon>rosids</taxon>
        <taxon>fabids</taxon>
        <taxon>Rosales</taxon>
        <taxon>Rosaceae</taxon>
        <taxon>Rosoideae</taxon>
        <taxon>Rosoideae incertae sedis</taxon>
        <taxon>Rosa</taxon>
    </lineage>
</organism>
<evidence type="ECO:0000313" key="2">
    <source>
        <dbReference type="EMBL" id="PRQ55518.1"/>
    </source>
</evidence>
<comment type="caution">
    <text evidence="2">The sequence shown here is derived from an EMBL/GenBank/DDBJ whole genome shotgun (WGS) entry which is preliminary data.</text>
</comment>
<accession>A0A2P6S9Z2</accession>
<evidence type="ECO:0000313" key="3">
    <source>
        <dbReference type="Proteomes" id="UP000238479"/>
    </source>
</evidence>